<evidence type="ECO:0000256" key="4">
    <source>
        <dbReference type="ARBA" id="ARBA00022723"/>
    </source>
</evidence>
<feature type="binding site" evidence="12">
    <location>
        <position position="497"/>
    </location>
    <ligand>
        <name>NAD(+)</name>
        <dbReference type="ChEBI" id="CHEBI:57540"/>
    </ligand>
</feature>
<evidence type="ECO:0000256" key="13">
    <source>
        <dbReference type="PIRSR" id="PIRSR600760-2"/>
    </source>
</evidence>
<dbReference type="GO" id="GO:0005524">
    <property type="term" value="F:ATP binding"/>
    <property type="evidence" value="ECO:0007669"/>
    <property type="project" value="UniProtKB-KW"/>
</dbReference>
<evidence type="ECO:0000256" key="12">
    <source>
        <dbReference type="HAMAP-Rule" id="MF_00361"/>
    </source>
</evidence>
<name>A0A315Y8Q4_9EURY</name>
<dbReference type="Gene3D" id="3.30.540.10">
    <property type="entry name" value="Fructose-1,6-Bisphosphatase, subunit A, domain 1"/>
    <property type="match status" value="1"/>
</dbReference>
<dbReference type="InterPro" id="IPR020583">
    <property type="entry name" value="Inositol_monoP_metal-BS"/>
</dbReference>
<keyword evidence="11 12" id="KW-0520">NAD</keyword>
<dbReference type="EMBL" id="MZGS01000023">
    <property type="protein sequence ID" value="PWB86885.1"/>
    <property type="molecule type" value="Genomic_DNA"/>
</dbReference>
<keyword evidence="7" id="KW-0378">Hydrolase</keyword>
<proteinExistence type="inferred from homology"/>
<feature type="binding site" evidence="12">
    <location>
        <position position="567"/>
    </location>
    <ligand>
        <name>NAD(+)</name>
        <dbReference type="ChEBI" id="CHEBI:57540"/>
    </ligand>
</feature>
<comment type="cofactor">
    <cofactor evidence="12">
        <name>a divalent metal cation</name>
        <dbReference type="ChEBI" id="CHEBI:60240"/>
    </cofactor>
</comment>
<dbReference type="GO" id="GO:0016787">
    <property type="term" value="F:hydrolase activity"/>
    <property type="evidence" value="ECO:0007669"/>
    <property type="project" value="UniProtKB-KW"/>
</dbReference>
<dbReference type="SUPFAM" id="SSF111331">
    <property type="entry name" value="NAD kinase/diacylglycerol kinase-like"/>
    <property type="match status" value="1"/>
</dbReference>
<keyword evidence="2 12" id="KW-0963">Cytoplasm</keyword>
<evidence type="ECO:0000256" key="2">
    <source>
        <dbReference type="ARBA" id="ARBA00022490"/>
    </source>
</evidence>
<comment type="subcellular location">
    <subcellularLocation>
        <location evidence="12">Cytoplasm</location>
    </subcellularLocation>
</comment>
<dbReference type="InterPro" id="IPR021175">
    <property type="entry name" value="Bifunctional_PpnK_predicted"/>
</dbReference>
<comment type="caution">
    <text evidence="12">Lacks conserved residue(s) required for the propagation of feature annotation.</text>
</comment>
<feature type="binding site" evidence="12">
    <location>
        <position position="495"/>
    </location>
    <ligand>
        <name>NAD(+)</name>
        <dbReference type="ChEBI" id="CHEBI:57540"/>
    </ligand>
</feature>
<sequence>MNARDKQIATDLAYKIIRDVSRAIRPYVGKPESGEKIKMGADGTPTSLIDVIAEERIINILKNAPVLSYIISEEVGELKLGKGTQKNIVLTQELRRTDLDEEDTPKFIFLIDPVDGTNNAIKEIPAFGISIAIANVEQGRLSTLNDVELAFISSFANGNFFEAEKGKGCLLNNEEVHPSDVINISDMTLGGFTKSGTSQASKLVDNARRMRVLGSVVLELSYVASGRYDAFLDLRGSRIIDIAASKLILEEAGCIITNKYGQKLNNILSIYEKTIVVAANNKIMHKQIIDILNDNQTDFIGKVGVISRIDQKRPILFAAKVIDYLLTNGREVTIEKQLAKKLTELKENPNLENIIGKIKENYPEISHLLEDINMNIDFKQLAEPIKDFDCDMALILGGDGTLLRAQSRMKPEIPIFGINMGTVGFLTEIEAKDTFESLDEILKGNYYKEKRTRLVVSHENNMFTAMNEVVIMTDKPAKMLHFEIKVDGEIIEEVRADGLIVSTPSGSTAYSMSAGGPIVDPKVAGFVIIPICPYKLGVRPFVVSDNSEITVKLLKKGKSAVFVMDGQINEEADYEEEIKFKKADKDAYFIRTSTKYFYEKVKDKLKEGGINSKPRCDDE</sequence>
<feature type="binding site" evidence="13">
    <location>
        <position position="112"/>
    </location>
    <ligand>
        <name>Mg(2+)</name>
        <dbReference type="ChEBI" id="CHEBI:18420"/>
        <label>1</label>
        <note>catalytic</note>
    </ligand>
</feature>
<dbReference type="Proteomes" id="UP000251717">
    <property type="component" value="Unassembled WGS sequence"/>
</dbReference>
<dbReference type="Gene3D" id="2.60.200.30">
    <property type="entry name" value="Probable inorganic polyphosphate/atp-NAD kinase, domain 2"/>
    <property type="match status" value="1"/>
</dbReference>
<evidence type="ECO:0000256" key="3">
    <source>
        <dbReference type="ARBA" id="ARBA00022679"/>
    </source>
</evidence>
<dbReference type="FunFam" id="2.60.200.30:FF:000009">
    <property type="entry name" value="Poly(P)/ATP NAD kinase"/>
    <property type="match status" value="1"/>
</dbReference>
<comment type="similarity">
    <text evidence="12">Belongs to the NAD kinase family.</text>
</comment>
<dbReference type="AlphaFoldDB" id="A0A315Y8Q4"/>
<dbReference type="GO" id="GO:0006741">
    <property type="term" value="P:NADP+ biosynthetic process"/>
    <property type="evidence" value="ECO:0007669"/>
    <property type="project" value="UniProtKB-UniRule"/>
</dbReference>
<dbReference type="GO" id="GO:0005737">
    <property type="term" value="C:cytoplasm"/>
    <property type="evidence" value="ECO:0007669"/>
    <property type="project" value="UniProtKB-SubCell"/>
</dbReference>
<feature type="binding site" evidence="12">
    <location>
        <begin position="508"/>
        <end position="513"/>
    </location>
    <ligand>
        <name>NAD(+)</name>
        <dbReference type="ChEBI" id="CHEBI:57540"/>
    </ligand>
</feature>
<dbReference type="FunFam" id="3.40.190.80:FF:000020">
    <property type="entry name" value="Fructose-1,6-bisphosphatase/inositol-1-monophosphatase"/>
    <property type="match status" value="1"/>
</dbReference>
<dbReference type="Pfam" id="PF20143">
    <property type="entry name" value="NAD_kinase_C"/>
    <property type="match status" value="1"/>
</dbReference>
<feature type="binding site" evidence="12">
    <location>
        <begin position="467"/>
        <end position="468"/>
    </location>
    <ligand>
        <name>NAD(+)</name>
        <dbReference type="ChEBI" id="CHEBI:57540"/>
    </ligand>
</feature>
<dbReference type="PROSITE" id="PS00629">
    <property type="entry name" value="IMP_1"/>
    <property type="match status" value="1"/>
</dbReference>
<dbReference type="Pfam" id="PF00459">
    <property type="entry name" value="Inositol_P"/>
    <property type="match status" value="1"/>
</dbReference>
<evidence type="ECO:0000313" key="15">
    <source>
        <dbReference type="Proteomes" id="UP000251717"/>
    </source>
</evidence>
<keyword evidence="10 12" id="KW-0521">NADP</keyword>
<keyword evidence="8 12" id="KW-0067">ATP-binding</keyword>
<comment type="cofactor">
    <cofactor evidence="1 13">
        <name>Mg(2+)</name>
        <dbReference type="ChEBI" id="CHEBI:18420"/>
    </cofactor>
</comment>
<protein>
    <recommendedName>
        <fullName evidence="12">NAD kinase</fullName>
        <ecNumber evidence="12">2.7.1.23</ecNumber>
    </recommendedName>
    <alternativeName>
        <fullName evidence="12">ATP-dependent NAD kinase</fullName>
    </alternativeName>
</protein>
<dbReference type="RefSeq" id="WP_116592242.1">
    <property type="nucleotide sequence ID" value="NZ_MZGS01000023.1"/>
</dbReference>
<evidence type="ECO:0000256" key="10">
    <source>
        <dbReference type="ARBA" id="ARBA00022857"/>
    </source>
</evidence>
<keyword evidence="6 12" id="KW-0418">Kinase</keyword>
<feature type="binding site" evidence="12">
    <location>
        <begin position="399"/>
        <end position="400"/>
    </location>
    <ligand>
        <name>NAD(+)</name>
        <dbReference type="ChEBI" id="CHEBI:57540"/>
    </ligand>
</feature>
<evidence type="ECO:0000256" key="7">
    <source>
        <dbReference type="ARBA" id="ARBA00022801"/>
    </source>
</evidence>
<evidence type="ECO:0000256" key="8">
    <source>
        <dbReference type="ARBA" id="ARBA00022840"/>
    </source>
</evidence>
<keyword evidence="4 13" id="KW-0479">Metal-binding</keyword>
<keyword evidence="15" id="KW-1185">Reference proteome</keyword>
<comment type="catalytic activity">
    <reaction evidence="12">
        <text>NAD(+) + ATP = ADP + NADP(+) + H(+)</text>
        <dbReference type="Rhea" id="RHEA:18629"/>
        <dbReference type="ChEBI" id="CHEBI:15378"/>
        <dbReference type="ChEBI" id="CHEBI:30616"/>
        <dbReference type="ChEBI" id="CHEBI:57540"/>
        <dbReference type="ChEBI" id="CHEBI:58349"/>
        <dbReference type="ChEBI" id="CHEBI:456216"/>
        <dbReference type="EC" id="2.7.1.23"/>
    </reaction>
</comment>
<dbReference type="InterPro" id="IPR016064">
    <property type="entry name" value="NAD/diacylglycerol_kinase_sf"/>
</dbReference>
<dbReference type="PRINTS" id="PR00377">
    <property type="entry name" value="IMPHPHTASES"/>
</dbReference>
<keyword evidence="5 12" id="KW-0547">Nucleotide-binding</keyword>
<dbReference type="Gene3D" id="3.40.50.10330">
    <property type="entry name" value="Probable inorganic polyphosphate/atp-NAD kinase, domain 1"/>
    <property type="match status" value="1"/>
</dbReference>
<reference evidence="14 15" key="1">
    <citation type="submission" date="2017-03" db="EMBL/GenBank/DDBJ databases">
        <title>Genome sequence of Methanobrevibacter thaueri.</title>
        <authorList>
            <person name="Poehlein A."/>
            <person name="Seedorf H."/>
            <person name="Daniel R."/>
        </authorList>
    </citation>
    <scope>NUCLEOTIDE SEQUENCE [LARGE SCALE GENOMIC DNA]</scope>
    <source>
        <strain evidence="14 15">DSM 11995</strain>
    </source>
</reference>
<evidence type="ECO:0000256" key="9">
    <source>
        <dbReference type="ARBA" id="ARBA00022842"/>
    </source>
</evidence>
<comment type="function">
    <text evidence="12">Involved in the regulation of the intracellular balance of NAD and NADP, and is a key enzyme in the biosynthesis of NADP. Catalyzes specifically the phosphorylation on 2'-hydroxyl of the adenosine moiety of NAD to yield NADP.</text>
</comment>
<evidence type="ECO:0000256" key="11">
    <source>
        <dbReference type="ARBA" id="ARBA00023027"/>
    </source>
</evidence>
<dbReference type="InterPro" id="IPR002504">
    <property type="entry name" value="NADK"/>
</dbReference>
<dbReference type="GO" id="GO:0006553">
    <property type="term" value="P:lysine metabolic process"/>
    <property type="evidence" value="ECO:0007669"/>
    <property type="project" value="InterPro"/>
</dbReference>
<dbReference type="HAMAP" id="MF_00361">
    <property type="entry name" value="NAD_kinase"/>
    <property type="match status" value="1"/>
</dbReference>
<dbReference type="InterPro" id="IPR017437">
    <property type="entry name" value="ATP-NAD_kinase_PpnK-typ_C"/>
</dbReference>
<feature type="active site" description="Proton acceptor" evidence="12">
    <location>
        <position position="399"/>
    </location>
</feature>
<dbReference type="PANTHER" id="PTHR20275:SF43">
    <property type="entry name" value="BIFUNCTIONAL NADP PHOSPHATASE_NAD KINASE"/>
    <property type="match status" value="1"/>
</dbReference>
<feature type="binding site" evidence="12">
    <location>
        <position position="404"/>
    </location>
    <ligand>
        <name>NAD(+)</name>
        <dbReference type="ChEBI" id="CHEBI:57540"/>
    </ligand>
</feature>
<dbReference type="InterPro" id="IPR017438">
    <property type="entry name" value="ATP-NAD_kinase_N"/>
</dbReference>
<comment type="caution">
    <text evidence="14">The sequence shown here is derived from an EMBL/GenBank/DDBJ whole genome shotgun (WGS) entry which is preliminary data.</text>
</comment>
<dbReference type="Pfam" id="PF01513">
    <property type="entry name" value="NAD_kinase"/>
    <property type="match status" value="1"/>
</dbReference>
<feature type="binding site" evidence="12">
    <location>
        <position position="478"/>
    </location>
    <ligand>
        <name>NAD(+)</name>
        <dbReference type="ChEBI" id="CHEBI:57540"/>
    </ligand>
</feature>
<feature type="binding site" evidence="13">
    <location>
        <position position="73"/>
    </location>
    <ligand>
        <name>Mg(2+)</name>
        <dbReference type="ChEBI" id="CHEBI:18420"/>
        <label>1</label>
        <note>catalytic</note>
    </ligand>
</feature>
<evidence type="ECO:0000256" key="1">
    <source>
        <dbReference type="ARBA" id="ARBA00001946"/>
    </source>
</evidence>
<dbReference type="NCBIfam" id="NF010678">
    <property type="entry name" value="PRK14076.1"/>
    <property type="match status" value="1"/>
</dbReference>
<evidence type="ECO:0000313" key="14">
    <source>
        <dbReference type="EMBL" id="PWB86885.1"/>
    </source>
</evidence>
<dbReference type="SUPFAM" id="SSF56655">
    <property type="entry name" value="Carbohydrate phosphatase"/>
    <property type="match status" value="1"/>
</dbReference>
<feature type="binding site" evidence="13">
    <location>
        <position position="115"/>
    </location>
    <ligand>
        <name>Mg(2+)</name>
        <dbReference type="ChEBI" id="CHEBI:18420"/>
        <label>1</label>
        <note>catalytic</note>
    </ligand>
</feature>
<dbReference type="PANTHER" id="PTHR20275">
    <property type="entry name" value="NAD KINASE"/>
    <property type="match status" value="1"/>
</dbReference>
<dbReference type="EC" id="2.7.1.23" evidence="12"/>
<feature type="binding site" evidence="13">
    <location>
        <position position="241"/>
    </location>
    <ligand>
        <name>Mg(2+)</name>
        <dbReference type="ChEBI" id="CHEBI:18420"/>
        <label>1</label>
        <note>catalytic</note>
    </ligand>
</feature>
<keyword evidence="9 13" id="KW-0460">Magnesium</keyword>
<keyword evidence="3 12" id="KW-0808">Transferase</keyword>
<accession>A0A315Y8Q4</accession>
<evidence type="ECO:0000256" key="5">
    <source>
        <dbReference type="ARBA" id="ARBA00022741"/>
    </source>
</evidence>
<organism evidence="14 15">
    <name type="scientific">Methanobrevibacter thaueri</name>
    <dbReference type="NCBI Taxonomy" id="190975"/>
    <lineage>
        <taxon>Archaea</taxon>
        <taxon>Methanobacteriati</taxon>
        <taxon>Methanobacteriota</taxon>
        <taxon>Methanomada group</taxon>
        <taxon>Methanobacteria</taxon>
        <taxon>Methanobacteriales</taxon>
        <taxon>Methanobacteriaceae</taxon>
        <taxon>Methanobrevibacter</taxon>
    </lineage>
</organism>
<dbReference type="GO" id="GO:0003951">
    <property type="term" value="F:NAD+ kinase activity"/>
    <property type="evidence" value="ECO:0007669"/>
    <property type="project" value="UniProtKB-UniRule"/>
</dbReference>
<gene>
    <name evidence="14" type="primary">nadK_2</name>
    <name evidence="12" type="synonym">nadK</name>
    <name evidence="14" type="ORF">MBBTH_12990</name>
</gene>
<evidence type="ECO:0000256" key="6">
    <source>
        <dbReference type="ARBA" id="ARBA00022777"/>
    </source>
</evidence>
<dbReference type="GO" id="GO:0019674">
    <property type="term" value="P:NAD+ metabolic process"/>
    <property type="evidence" value="ECO:0007669"/>
    <property type="project" value="InterPro"/>
</dbReference>
<dbReference type="OrthoDB" id="77798at2157"/>
<dbReference type="GO" id="GO:0046872">
    <property type="term" value="F:metal ion binding"/>
    <property type="evidence" value="ECO:0007669"/>
    <property type="project" value="UniProtKB-UniRule"/>
</dbReference>
<dbReference type="Gene3D" id="3.40.190.80">
    <property type="match status" value="1"/>
</dbReference>
<dbReference type="InterPro" id="IPR000760">
    <property type="entry name" value="Inositol_monophosphatase-like"/>
</dbReference>
<dbReference type="PIRSF" id="PIRSF036641">
    <property type="entry name" value="Bifunctional_PpnK_predicted"/>
    <property type="match status" value="1"/>
</dbReference>